<dbReference type="EMBL" id="MT143888">
    <property type="protein sequence ID" value="QJA43535.1"/>
    <property type="molecule type" value="Genomic_DNA"/>
</dbReference>
<evidence type="ECO:0000313" key="1">
    <source>
        <dbReference type="EMBL" id="QJA43535.1"/>
    </source>
</evidence>
<accession>A0A6H1Z8B5</accession>
<protein>
    <submittedName>
        <fullName evidence="1">Uncharacterized protein</fullName>
    </submittedName>
</protein>
<evidence type="ECO:0000313" key="2">
    <source>
        <dbReference type="EMBL" id="QJB00664.1"/>
    </source>
</evidence>
<dbReference type="AlphaFoldDB" id="A0A6H1Z8B5"/>
<organism evidence="1">
    <name type="scientific">viral metagenome</name>
    <dbReference type="NCBI Taxonomy" id="1070528"/>
    <lineage>
        <taxon>unclassified sequences</taxon>
        <taxon>metagenomes</taxon>
        <taxon>organismal metagenomes</taxon>
    </lineage>
</organism>
<reference evidence="1" key="1">
    <citation type="submission" date="2020-03" db="EMBL/GenBank/DDBJ databases">
        <title>The deep terrestrial virosphere.</title>
        <authorList>
            <person name="Holmfeldt K."/>
            <person name="Nilsson E."/>
            <person name="Simone D."/>
            <person name="Lopez-Fernandez M."/>
            <person name="Wu X."/>
            <person name="de Brujin I."/>
            <person name="Lundin D."/>
            <person name="Andersson A."/>
            <person name="Bertilsson S."/>
            <person name="Dopson M."/>
        </authorList>
    </citation>
    <scope>NUCLEOTIDE SEQUENCE</scope>
    <source>
        <strain evidence="2">MM171A00328</strain>
        <strain evidence="1">MM171B00216</strain>
    </source>
</reference>
<sequence>MQSVTDFPWEFAHITETTLVQTGATVLHTLTINRGASQGTIVATVYDGADATGTIVAIIDVGDTVVTPTTLAWGIALETGLYIVVSSSEVSVDLTVSFK</sequence>
<name>A0A6H1Z8B5_9ZZZZ</name>
<proteinExistence type="predicted"/>
<gene>
    <name evidence="2" type="ORF">MM171A00328_0029</name>
    <name evidence="1" type="ORF">MM171B00216_0035</name>
</gene>
<dbReference type="EMBL" id="MT143698">
    <property type="protein sequence ID" value="QJB00664.1"/>
    <property type="molecule type" value="Genomic_DNA"/>
</dbReference>